<evidence type="ECO:0000256" key="7">
    <source>
        <dbReference type="RuleBase" id="RU361218"/>
    </source>
</evidence>
<dbReference type="SUPFAM" id="SSF48652">
    <property type="entry name" value="Tetraspanin"/>
    <property type="match status" value="1"/>
</dbReference>
<keyword evidence="3 7" id="KW-0812">Transmembrane</keyword>
<dbReference type="GO" id="GO:0005886">
    <property type="term" value="C:plasma membrane"/>
    <property type="evidence" value="ECO:0007669"/>
    <property type="project" value="TreeGrafter"/>
</dbReference>
<keyword evidence="4 7" id="KW-1133">Transmembrane helix</keyword>
<dbReference type="PIRSF" id="PIRSF002419">
    <property type="entry name" value="Tetraspanin"/>
    <property type="match status" value="1"/>
</dbReference>
<evidence type="ECO:0000256" key="4">
    <source>
        <dbReference type="ARBA" id="ARBA00022989"/>
    </source>
</evidence>
<dbReference type="KEGG" id="aten:116307443"/>
<dbReference type="InterPro" id="IPR008952">
    <property type="entry name" value="Tetraspanin_EC2_sf"/>
</dbReference>
<dbReference type="PRINTS" id="PR00259">
    <property type="entry name" value="TMFOUR"/>
</dbReference>
<evidence type="ECO:0000256" key="2">
    <source>
        <dbReference type="ARBA" id="ARBA00006840"/>
    </source>
</evidence>
<gene>
    <name evidence="9 10" type="primary">LOC116307443</name>
</gene>
<feature type="transmembrane region" description="Helical" evidence="7">
    <location>
        <begin position="12"/>
        <end position="35"/>
    </location>
</feature>
<name>A0A6P8J203_ACTTE</name>
<dbReference type="Pfam" id="PF00335">
    <property type="entry name" value="Tetraspanin"/>
    <property type="match status" value="1"/>
</dbReference>
<accession>A0A6P8J203</accession>
<feature type="transmembrane region" description="Helical" evidence="7">
    <location>
        <begin position="83"/>
        <end position="107"/>
    </location>
</feature>
<dbReference type="RefSeq" id="XP_031573559.1">
    <property type="nucleotide sequence ID" value="XM_031717699.1"/>
</dbReference>
<evidence type="ECO:0000256" key="1">
    <source>
        <dbReference type="ARBA" id="ARBA00004141"/>
    </source>
</evidence>
<feature type="disulfide bond" evidence="6">
    <location>
        <begin position="147"/>
        <end position="173"/>
    </location>
</feature>
<dbReference type="InterPro" id="IPR018499">
    <property type="entry name" value="Tetraspanin/Peripherin"/>
</dbReference>
<comment type="similarity">
    <text evidence="2 7">Belongs to the tetraspanin (TM4SF) family.</text>
</comment>
<dbReference type="AlphaFoldDB" id="A0A6P8J203"/>
<keyword evidence="6" id="KW-1015">Disulfide bond</keyword>
<organism evidence="8 9">
    <name type="scientific">Actinia tenebrosa</name>
    <name type="common">Australian red waratah sea anemone</name>
    <dbReference type="NCBI Taxonomy" id="6105"/>
    <lineage>
        <taxon>Eukaryota</taxon>
        <taxon>Metazoa</taxon>
        <taxon>Cnidaria</taxon>
        <taxon>Anthozoa</taxon>
        <taxon>Hexacorallia</taxon>
        <taxon>Actiniaria</taxon>
        <taxon>Actiniidae</taxon>
        <taxon>Actinia</taxon>
    </lineage>
</organism>
<feature type="transmembrane region" description="Helical" evidence="7">
    <location>
        <begin position="207"/>
        <end position="232"/>
    </location>
</feature>
<dbReference type="Proteomes" id="UP000515163">
    <property type="component" value="Unplaced"/>
</dbReference>
<keyword evidence="8" id="KW-1185">Reference proteome</keyword>
<dbReference type="OrthoDB" id="5969951at2759"/>
<evidence type="ECO:0000256" key="3">
    <source>
        <dbReference type="ARBA" id="ARBA00022692"/>
    </source>
</evidence>
<reference evidence="9 10" key="1">
    <citation type="submission" date="2025-04" db="UniProtKB">
        <authorList>
            <consortium name="RefSeq"/>
        </authorList>
    </citation>
    <scope>IDENTIFICATION</scope>
    <source>
        <tissue evidence="9 10">Tentacle</tissue>
    </source>
</reference>
<comment type="subcellular location">
    <subcellularLocation>
        <location evidence="1 7">Membrane</location>
        <topology evidence="1 7">Multi-pass membrane protein</topology>
    </subcellularLocation>
</comment>
<feature type="transmembrane region" description="Helical" evidence="7">
    <location>
        <begin position="55"/>
        <end position="76"/>
    </location>
</feature>
<evidence type="ECO:0000256" key="6">
    <source>
        <dbReference type="PIRSR" id="PIRSR002419-1"/>
    </source>
</evidence>
<dbReference type="PANTHER" id="PTHR19282">
    <property type="entry name" value="TETRASPANIN"/>
    <property type="match status" value="1"/>
</dbReference>
<dbReference type="PANTHER" id="PTHR19282:SF511">
    <property type="entry name" value="TETRASPANIN"/>
    <property type="match status" value="1"/>
</dbReference>
<dbReference type="GeneID" id="116307443"/>
<dbReference type="RefSeq" id="XP_031573560.1">
    <property type="nucleotide sequence ID" value="XM_031717700.1"/>
</dbReference>
<sequence length="243" mass="26860">MSLEGSSRALKYLVVFFNFLFFAIGIILIGVGSWAEVRYGDFVDITSLNYVTASRIIIAVGVIVAVVSFLGCCGAWKESKNVLYVFFAILLILLILEIAGAVLGYVYSDKVKEQLNKDLNNALLNDYGSQEGTTKAIDALQEKEKCCGVANYTNWFRSKYSEGNHTKLPDSCCKTKKPNCANPMKSVEDVYPKGCYEKLMESIYDKLYLIGSVCIAIIIAQILGMIFAAVLIRGITRDKANFA</sequence>
<proteinExistence type="inferred from homology"/>
<evidence type="ECO:0000313" key="10">
    <source>
        <dbReference type="RefSeq" id="XP_031573560.1"/>
    </source>
</evidence>
<keyword evidence="5 7" id="KW-0472">Membrane</keyword>
<evidence type="ECO:0000313" key="9">
    <source>
        <dbReference type="RefSeq" id="XP_031573559.1"/>
    </source>
</evidence>
<protein>
    <recommendedName>
        <fullName evidence="7">Tetraspanin</fullName>
    </recommendedName>
</protein>
<dbReference type="InterPro" id="IPR000301">
    <property type="entry name" value="Tetraspanin_animals"/>
</dbReference>
<evidence type="ECO:0000256" key="5">
    <source>
        <dbReference type="ARBA" id="ARBA00023136"/>
    </source>
</evidence>
<dbReference type="Gene3D" id="1.10.1450.10">
    <property type="entry name" value="Tetraspanin"/>
    <property type="match status" value="1"/>
</dbReference>
<evidence type="ECO:0000313" key="8">
    <source>
        <dbReference type="Proteomes" id="UP000515163"/>
    </source>
</evidence>